<organism evidence="2 3">
    <name type="scientific">Xenorhabdus yunnanensis</name>
    <dbReference type="NCBI Taxonomy" id="3025878"/>
    <lineage>
        <taxon>Bacteria</taxon>
        <taxon>Pseudomonadati</taxon>
        <taxon>Pseudomonadota</taxon>
        <taxon>Gammaproteobacteria</taxon>
        <taxon>Enterobacterales</taxon>
        <taxon>Morganellaceae</taxon>
        <taxon>Xenorhabdus</taxon>
    </lineage>
</organism>
<dbReference type="SUPFAM" id="SSF53474">
    <property type="entry name" value="alpha/beta-Hydrolases"/>
    <property type="match status" value="1"/>
</dbReference>
<evidence type="ECO:0000313" key="2">
    <source>
        <dbReference type="EMBL" id="MDC9589946.1"/>
    </source>
</evidence>
<dbReference type="RefSeq" id="WP_273555256.1">
    <property type="nucleotide sequence ID" value="NZ_JAQRFI010000024.1"/>
</dbReference>
<dbReference type="GO" id="GO:0016787">
    <property type="term" value="F:hydrolase activity"/>
    <property type="evidence" value="ECO:0007669"/>
    <property type="project" value="UniProtKB-KW"/>
</dbReference>
<dbReference type="InterPro" id="IPR050471">
    <property type="entry name" value="AB_hydrolase"/>
</dbReference>
<keyword evidence="3" id="KW-1185">Reference proteome</keyword>
<dbReference type="EMBL" id="JAQRFI010000024">
    <property type="protein sequence ID" value="MDC9589946.1"/>
    <property type="molecule type" value="Genomic_DNA"/>
</dbReference>
<evidence type="ECO:0000313" key="3">
    <source>
        <dbReference type="Proteomes" id="UP001217178"/>
    </source>
</evidence>
<gene>
    <name evidence="2" type="ORF">PSI23_11695</name>
</gene>
<dbReference type="PANTHER" id="PTHR43433:SF5">
    <property type="entry name" value="AB HYDROLASE-1 DOMAIN-CONTAINING PROTEIN"/>
    <property type="match status" value="1"/>
</dbReference>
<dbReference type="Proteomes" id="UP001217178">
    <property type="component" value="Unassembled WGS sequence"/>
</dbReference>
<dbReference type="Pfam" id="PF12146">
    <property type="entry name" value="Hydrolase_4"/>
    <property type="match status" value="1"/>
</dbReference>
<evidence type="ECO:0000259" key="1">
    <source>
        <dbReference type="Pfam" id="PF12146"/>
    </source>
</evidence>
<dbReference type="PANTHER" id="PTHR43433">
    <property type="entry name" value="HYDROLASE, ALPHA/BETA FOLD FAMILY PROTEIN"/>
    <property type="match status" value="1"/>
</dbReference>
<reference evidence="2 3" key="1">
    <citation type="submission" date="2023-02" db="EMBL/GenBank/DDBJ databases">
        <title>Entomopathogenic bacteria.</title>
        <authorList>
            <person name="Machado R.A."/>
        </authorList>
    </citation>
    <scope>NUCLEOTIDE SEQUENCE [LARGE SCALE GENOMIC DNA]</scope>
    <source>
        <strain evidence="2 3">XENO-10</strain>
    </source>
</reference>
<protein>
    <submittedName>
        <fullName evidence="2">Alpha/beta hydrolase</fullName>
    </submittedName>
</protein>
<keyword evidence="2" id="KW-0378">Hydrolase</keyword>
<feature type="domain" description="Serine aminopeptidase S33" evidence="1">
    <location>
        <begin position="32"/>
        <end position="110"/>
    </location>
</feature>
<dbReference type="InterPro" id="IPR029058">
    <property type="entry name" value="AB_hydrolase_fold"/>
</dbReference>
<comment type="caution">
    <text evidence="2">The sequence shown here is derived from an EMBL/GenBank/DDBJ whole genome shotgun (WGS) entry which is preliminary data.</text>
</comment>
<proteinExistence type="predicted"/>
<name>A0ABT5LFQ0_9GAMM</name>
<dbReference type="Gene3D" id="3.40.50.1820">
    <property type="entry name" value="alpha/beta hydrolase"/>
    <property type="match status" value="1"/>
</dbReference>
<sequence length="111" mass="12332">MYGFNHQDGRYLEMDGAHIYYEIQGNANGYPLIFLHGGLSHIETFNHLLSDLGNTYQLIGIDSRGQGKSTLGQKILSYKCLQQDVEAIVRHLRLGKCSIIGHSDGGIVALR</sequence>
<accession>A0ABT5LFQ0</accession>
<dbReference type="InterPro" id="IPR022742">
    <property type="entry name" value="Hydrolase_4"/>
</dbReference>